<proteinExistence type="predicted"/>
<organism evidence="3 5">
    <name type="scientific">Pectobacterium brasiliense</name>
    <dbReference type="NCBI Taxonomy" id="180957"/>
    <lineage>
        <taxon>Bacteria</taxon>
        <taxon>Pseudomonadati</taxon>
        <taxon>Pseudomonadota</taxon>
        <taxon>Gammaproteobacteria</taxon>
        <taxon>Enterobacterales</taxon>
        <taxon>Pectobacteriaceae</taxon>
        <taxon>Pectobacterium</taxon>
    </lineage>
</organism>
<feature type="region of interest" description="Disordered" evidence="1">
    <location>
        <begin position="301"/>
        <end position="322"/>
    </location>
</feature>
<dbReference type="EMBL" id="JAXHOZ010000058">
    <property type="protein sequence ID" value="MDY4379059.1"/>
    <property type="molecule type" value="Genomic_DNA"/>
</dbReference>
<gene>
    <name evidence="3" type="ORF">SOV92_00885</name>
    <name evidence="4" type="ORF">SOV92_14685</name>
</gene>
<dbReference type="EMBL" id="JAXHOZ010000007">
    <property type="protein sequence ID" value="MDY4376403.1"/>
    <property type="molecule type" value="Genomic_DNA"/>
</dbReference>
<evidence type="ECO:0000256" key="1">
    <source>
        <dbReference type="SAM" id="MobiDB-lite"/>
    </source>
</evidence>
<evidence type="ECO:0000313" key="5">
    <source>
        <dbReference type="Proteomes" id="UP001269968"/>
    </source>
</evidence>
<evidence type="ECO:0000313" key="4">
    <source>
        <dbReference type="EMBL" id="MDY4379059.1"/>
    </source>
</evidence>
<protein>
    <submittedName>
        <fullName evidence="3">Uncharacterized protein</fullName>
    </submittedName>
</protein>
<sequence length="404" mass="43787">MKIPLLIASLLLSPSVFAYSASHVTTVINDAVKSKLISRGFSVNDPRFYSTLSDISKSSASIAQSSSVLRLGTVTGRSWMSTMLRGALVGRGKLIALAASGAIAWLFIDESTVQVKVYDPSKELGIKGFYWVYRANDGSTLAEVLTNICSLNSDYCKAYEIRSYERDSTREDLRTVVIYRDADKKNVWQTGSASLVNCSNSSKSKAIASCQENYSPSTDQYTVTSLPIQQAIDGISQTELDTPLAPEVTAEIANKIWQSASPQTYPASDPITAADVSAASSSKPTVGDFIQPDATFTGELPAESVPSSGDNTVIGTDPKISPPELSNIPTGRDILVPIFSLMPFLQNYDIPVRAAQCPTYSFEWNNRNFTVDAHCTLLEKSRTLIQLFASILWSLAALRVILSA</sequence>
<keyword evidence="2" id="KW-0732">Signal</keyword>
<feature type="chain" id="PRO_5043297548" evidence="2">
    <location>
        <begin position="19"/>
        <end position="404"/>
    </location>
</feature>
<name>A0AAW9H7C6_9GAMM</name>
<reference evidence="3" key="1">
    <citation type="submission" date="2023-11" db="EMBL/GenBank/DDBJ databases">
        <title>Comparative genomics revealed phylogeny of phytopathogenic Pectobacterium aroidearum based on whole-genome sequencing and function of putative horizontal acquire islands in P. aroidearum PccS1.</title>
        <authorList>
            <person name="Fan J."/>
            <person name="Yang L."/>
        </authorList>
    </citation>
    <scope>NUCLEOTIDE SEQUENCE</scope>
    <source>
        <strain evidence="3">NJAU140</strain>
    </source>
</reference>
<evidence type="ECO:0000313" key="3">
    <source>
        <dbReference type="EMBL" id="MDY4376403.1"/>
    </source>
</evidence>
<accession>A0AAW9H7C6</accession>
<dbReference type="RefSeq" id="WP_320713579.1">
    <property type="nucleotide sequence ID" value="NZ_JAXHOZ010000007.1"/>
</dbReference>
<feature type="signal peptide" evidence="2">
    <location>
        <begin position="1"/>
        <end position="18"/>
    </location>
</feature>
<evidence type="ECO:0000256" key="2">
    <source>
        <dbReference type="SAM" id="SignalP"/>
    </source>
</evidence>
<feature type="compositionally biased region" description="Polar residues" evidence="1">
    <location>
        <begin position="305"/>
        <end position="314"/>
    </location>
</feature>
<comment type="caution">
    <text evidence="3">The sequence shown here is derived from an EMBL/GenBank/DDBJ whole genome shotgun (WGS) entry which is preliminary data.</text>
</comment>
<dbReference type="Proteomes" id="UP001269968">
    <property type="component" value="Unassembled WGS sequence"/>
</dbReference>
<dbReference type="AlphaFoldDB" id="A0AAW9H7C6"/>